<dbReference type="CDD" id="cd00067">
    <property type="entry name" value="GAL4"/>
    <property type="match status" value="1"/>
</dbReference>
<evidence type="ECO:0000259" key="2">
    <source>
        <dbReference type="PROSITE" id="PS00463"/>
    </source>
</evidence>
<evidence type="ECO:0000256" key="1">
    <source>
        <dbReference type="SAM" id="MobiDB-lite"/>
    </source>
</evidence>
<dbReference type="GO" id="GO:0000981">
    <property type="term" value="F:DNA-binding transcription factor activity, RNA polymerase II-specific"/>
    <property type="evidence" value="ECO:0007669"/>
    <property type="project" value="InterPro"/>
</dbReference>
<dbReference type="SMART" id="SM00066">
    <property type="entry name" value="GAL4"/>
    <property type="match status" value="1"/>
</dbReference>
<gene>
    <name evidence="3" type="ORF">SAMEA4029009_CIC11G00000004184</name>
</gene>
<dbReference type="EMBL" id="LT635767">
    <property type="protein sequence ID" value="SGZ54812.1"/>
    <property type="molecule type" value="Genomic_DNA"/>
</dbReference>
<dbReference type="Proteomes" id="UP000182259">
    <property type="component" value="Chromosome IV"/>
</dbReference>
<dbReference type="PROSITE" id="PS00463">
    <property type="entry name" value="ZN2_CY6_FUNGAL_1"/>
    <property type="match status" value="1"/>
</dbReference>
<protein>
    <submittedName>
        <fullName evidence="3">CIC11C00000004184</fullName>
    </submittedName>
</protein>
<name>A0A1L0DE09_9ASCO</name>
<feature type="region of interest" description="Disordered" evidence="1">
    <location>
        <begin position="66"/>
        <end position="89"/>
    </location>
</feature>
<evidence type="ECO:0000313" key="3">
    <source>
        <dbReference type="EMBL" id="SGZ54812.1"/>
    </source>
</evidence>
<reference evidence="3 4" key="1">
    <citation type="submission" date="2016-10" db="EMBL/GenBank/DDBJ databases">
        <authorList>
            <person name="de Groot N.N."/>
        </authorList>
    </citation>
    <scope>NUCLEOTIDE SEQUENCE [LARGE SCALE GENOMIC DNA]</scope>
    <source>
        <strain evidence="3 4">PYCC 4715</strain>
    </source>
</reference>
<feature type="domain" description="Zn(2)-C6 fungal-type" evidence="2">
    <location>
        <begin position="25"/>
        <end position="55"/>
    </location>
</feature>
<dbReference type="GO" id="GO:0008270">
    <property type="term" value="F:zinc ion binding"/>
    <property type="evidence" value="ECO:0007669"/>
    <property type="project" value="InterPro"/>
</dbReference>
<organism evidence="3 4">
    <name type="scientific">Sungouiella intermedia</name>
    <dbReference type="NCBI Taxonomy" id="45354"/>
    <lineage>
        <taxon>Eukaryota</taxon>
        <taxon>Fungi</taxon>
        <taxon>Dikarya</taxon>
        <taxon>Ascomycota</taxon>
        <taxon>Saccharomycotina</taxon>
        <taxon>Pichiomycetes</taxon>
        <taxon>Metschnikowiaceae</taxon>
        <taxon>Sungouiella</taxon>
    </lineage>
</organism>
<sequence length="373" mass="39640">MKLAKKLLASRVNSVRPYKSRSKRPCDFCRRRKTCCIIENLIPCMACSQFNKGVCTFLEGPLKRRNRKASDPRAKRGRKKLEQDSGLPSGLDSGVDLTYVLSTLHESSATPLSGMLDSFLHVNNQTLYGGAMARGWSNTEMSPLAGTGFVVGTNVGAMSAPSAGGLPTGSSPMLGGVGWYGPMALGAMLAPLLATGAAGLLGLLGLGSVSLGNLGQTEANSTFRDGRPPESTLATCHHVHGRASAPDIYLRQLTLSNASLWLDAPGYETLLSMLYDLEDAKRFSSLLYPPAQSYFQPLLLHHAPQLQLQTQAQILDNSVTAPTGWSYGDYVGVLSGTGTDSLALQSTFANSAYSQVTHSFASSTSEAVGEQLT</sequence>
<accession>A0A1L0DE09</accession>
<proteinExistence type="predicted"/>
<dbReference type="AlphaFoldDB" id="A0A1L0DE09"/>
<evidence type="ECO:0000313" key="4">
    <source>
        <dbReference type="Proteomes" id="UP000182259"/>
    </source>
</evidence>
<dbReference type="InterPro" id="IPR001138">
    <property type="entry name" value="Zn2Cys6_DnaBD"/>
</dbReference>